<organism evidence="1 2">
    <name type="scientific">Choristoneura fumiferana</name>
    <name type="common">Spruce budworm moth</name>
    <name type="synonym">Archips fumiferana</name>
    <dbReference type="NCBI Taxonomy" id="7141"/>
    <lineage>
        <taxon>Eukaryota</taxon>
        <taxon>Metazoa</taxon>
        <taxon>Ecdysozoa</taxon>
        <taxon>Arthropoda</taxon>
        <taxon>Hexapoda</taxon>
        <taxon>Insecta</taxon>
        <taxon>Pterygota</taxon>
        <taxon>Neoptera</taxon>
        <taxon>Endopterygota</taxon>
        <taxon>Lepidoptera</taxon>
        <taxon>Glossata</taxon>
        <taxon>Ditrysia</taxon>
        <taxon>Tortricoidea</taxon>
        <taxon>Tortricidae</taxon>
        <taxon>Tortricinae</taxon>
        <taxon>Choristoneura</taxon>
    </lineage>
</organism>
<dbReference type="EMBL" id="CM046111">
    <property type="protein sequence ID" value="KAI8425005.1"/>
    <property type="molecule type" value="Genomic_DNA"/>
</dbReference>
<keyword evidence="2" id="KW-1185">Reference proteome</keyword>
<evidence type="ECO:0000313" key="2">
    <source>
        <dbReference type="Proteomes" id="UP001064048"/>
    </source>
</evidence>
<accession>A0ACC0JMB6</accession>
<reference evidence="1 2" key="1">
    <citation type="journal article" date="2022" name="Genome Biol. Evol.">
        <title>The Spruce Budworm Genome: Reconstructing the Evolutionary History of Antifreeze Proteins.</title>
        <authorList>
            <person name="Beliveau C."/>
            <person name="Gagne P."/>
            <person name="Picq S."/>
            <person name="Vernygora O."/>
            <person name="Keeling C.I."/>
            <person name="Pinkney K."/>
            <person name="Doucet D."/>
            <person name="Wen F."/>
            <person name="Johnston J.S."/>
            <person name="Maaroufi H."/>
            <person name="Boyle B."/>
            <person name="Laroche J."/>
            <person name="Dewar K."/>
            <person name="Juretic N."/>
            <person name="Blackburn G."/>
            <person name="Nisole A."/>
            <person name="Brunet B."/>
            <person name="Brandao M."/>
            <person name="Lumley L."/>
            <person name="Duan J."/>
            <person name="Quan G."/>
            <person name="Lucarotti C.J."/>
            <person name="Roe A.D."/>
            <person name="Sperling F.A.H."/>
            <person name="Levesque R.C."/>
            <person name="Cusson M."/>
        </authorList>
    </citation>
    <scope>NUCLEOTIDE SEQUENCE [LARGE SCALE GENOMIC DNA]</scope>
    <source>
        <strain evidence="1">Glfc:IPQL:Cfum</strain>
    </source>
</reference>
<gene>
    <name evidence="1" type="ORF">MSG28_006892</name>
</gene>
<evidence type="ECO:0000313" key="1">
    <source>
        <dbReference type="EMBL" id="KAI8425005.1"/>
    </source>
</evidence>
<proteinExistence type="predicted"/>
<protein>
    <submittedName>
        <fullName evidence="1">Uncharacterized protein</fullName>
    </submittedName>
</protein>
<comment type="caution">
    <text evidence="1">The sequence shown here is derived from an EMBL/GenBank/DDBJ whole genome shotgun (WGS) entry which is preliminary data.</text>
</comment>
<sequence length="1105" mass="123821">MSIPPLVCSTPPPPDQCEDDKDPEDFDLQYNLSQDDEYDYGSFSTYNHFQSAVSNNKPIESPLHNRSNNSVNNGVSTEIDKDKNYSEISQWTDRATEIELEHDKSEPEVKLNNIEDLRIERIPNDDSNQSVENKLENKENDRFDKKLNNEEEINIEDLNLTVEEEESSASSIKNEGEGDRDSDKFDSSDKDKATYIPDDMISSIDDSNANGTAFPVDDIILSISNTNIEKAPNPKEDQMLHPEDESDINNRQIVEQNIVEAESVDEMVRESSISKNVLNELNNDTDDDFGDFTDFNFTSNTNPSTVLADCDNPWENNQPDPEFGAFEAHFDEAENTIPPPFQESEDKSVPKSQTHHIDEEDDDDFGDFDDFKSSMQDNKDKEEIHDPLSHVQVLDIQTSENESQILENINKILHPIFQVDVPEPESTFDSKLEALLCETWGHLLETDVRQPYIVNWNSSFGQKILLKALCIDSRNILFGPKWSYNMPKYAANLSAAPLLPQKQSTPSGPSQSEVNSEKNTTKPTSTWSDPFTSDSQEFTYAEALLLDLEHLMATLDQMAHNHSNLKISELLSHVSNKENDAVAPKRPTELDVFESTLSTKPDKIYSSTLDVQPLRQINLPDTHIFTPTDSETPRSKTIHYDGLSIFMSQSSIEDTKKSTPITLAESPSNVVSKSLDDGDYSDFQDFKGSFSMPAKEVQPKSGTSLDYVEPRTNQQQSTSATYSIGILQPIKIEPTMPTLNWPSPGEVKETFDDFAEFTSHSTWNNGTQEIQTPNIELEKTHNLEIDNLNTLTNSTTHVQDTPNKNDDSFDDDFDTFQSALPISKPIAVVPSIDNFSKVEATIFSQNDSTQLSSKQQTGLDVAFPPIDNVKSDAISLTRPNDILKLTEPCVLNTTVENTSMFMEPIVKIPAPQLLGTQSMTTNVLQPTVTSSPIQPNSTQILQPLSLESFSQINWPNPGINLQDLSRFNPVETLNSLKTDLSVSGNSKGASPVHHKSSIQNHPPDDDIWGEFVSSKPKPQQSLPKKVTTFGDDDEWTDFVSSPTVPPQNGVNTISFNVHTNLNLQKSSKQNKLTVQDQALDIPSLNYITPKSNNHSSYSNRHFQNL</sequence>
<name>A0ACC0JMB6_CHOFU</name>
<dbReference type="Proteomes" id="UP001064048">
    <property type="component" value="Chromosome 11"/>
</dbReference>